<gene>
    <name evidence="1" type="ORF">JKG61_17050</name>
</gene>
<organism evidence="1 2">
    <name type="scientific">Sphingobacterium faecale</name>
    <dbReference type="NCBI Taxonomy" id="2803775"/>
    <lineage>
        <taxon>Bacteria</taxon>
        <taxon>Pseudomonadati</taxon>
        <taxon>Bacteroidota</taxon>
        <taxon>Sphingobacteriia</taxon>
        <taxon>Sphingobacteriales</taxon>
        <taxon>Sphingobacteriaceae</taxon>
        <taxon>Sphingobacterium</taxon>
    </lineage>
</organism>
<sequence length="59" mass="6876">MNLKSDQPQRQPYVKPTLNITYIELEESIAAASVQPINNYPEVKEEWDELGDVIQDVEW</sequence>
<evidence type="ECO:0000313" key="1">
    <source>
        <dbReference type="EMBL" id="MBL1410468.1"/>
    </source>
</evidence>
<name>A0ABS1R6Z9_9SPHI</name>
<protein>
    <submittedName>
        <fullName evidence="1">Uncharacterized protein</fullName>
    </submittedName>
</protein>
<keyword evidence="2" id="KW-1185">Reference proteome</keyword>
<evidence type="ECO:0000313" key="2">
    <source>
        <dbReference type="Proteomes" id="UP000625283"/>
    </source>
</evidence>
<comment type="caution">
    <text evidence="1">The sequence shown here is derived from an EMBL/GenBank/DDBJ whole genome shotgun (WGS) entry which is preliminary data.</text>
</comment>
<accession>A0ABS1R6Z9</accession>
<reference evidence="1 2" key="1">
    <citation type="submission" date="2021-01" db="EMBL/GenBank/DDBJ databases">
        <title>C459-1 draft genome sequence.</title>
        <authorList>
            <person name="Zhang X.-F."/>
        </authorList>
    </citation>
    <scope>NUCLEOTIDE SEQUENCE [LARGE SCALE GENOMIC DNA]</scope>
    <source>
        <strain evidence="2">C459-1</strain>
    </source>
</reference>
<proteinExistence type="predicted"/>
<dbReference type="EMBL" id="JAERTY010000009">
    <property type="protein sequence ID" value="MBL1410468.1"/>
    <property type="molecule type" value="Genomic_DNA"/>
</dbReference>
<dbReference type="Proteomes" id="UP000625283">
    <property type="component" value="Unassembled WGS sequence"/>
</dbReference>
<dbReference type="RefSeq" id="WP_202104158.1">
    <property type="nucleotide sequence ID" value="NZ_JAERTY010000009.1"/>
</dbReference>